<reference evidence="5" key="1">
    <citation type="submission" date="2006-05" db="EMBL/GenBank/DDBJ databases">
        <title>Annotation of the draft genome assembly of Desulfuromonas acetoxidans DSM 684.</title>
        <authorList>
            <consortium name="US DOE Joint Genome Institute (JGI-ORNL)"/>
            <person name="Larimer F."/>
            <person name="Land M."/>
            <person name="Hauser L."/>
        </authorList>
    </citation>
    <scope>NUCLEOTIDE SEQUENCE [LARGE SCALE GENOMIC DNA]</scope>
    <source>
        <strain evidence="5">DSM 684</strain>
    </source>
</reference>
<dbReference type="SFLD" id="SFLDS00003">
    <property type="entry name" value="Haloacid_Dehalogenase"/>
    <property type="match status" value="1"/>
</dbReference>
<dbReference type="InterPro" id="IPR050155">
    <property type="entry name" value="HAD-like_hydrolase_sf"/>
</dbReference>
<dbReference type="OrthoDB" id="367448at2"/>
<dbReference type="PANTHER" id="PTHR43434:SF1">
    <property type="entry name" value="PHOSPHOGLYCOLATE PHOSPHATASE"/>
    <property type="match status" value="1"/>
</dbReference>
<evidence type="ECO:0000256" key="4">
    <source>
        <dbReference type="ARBA" id="ARBA00013078"/>
    </source>
</evidence>
<evidence type="ECO:0000313" key="6">
    <source>
        <dbReference type="Proteomes" id="UP000005695"/>
    </source>
</evidence>
<dbReference type="Gene3D" id="3.40.50.1000">
    <property type="entry name" value="HAD superfamily/HAD-like"/>
    <property type="match status" value="1"/>
</dbReference>
<dbReference type="InterPro" id="IPR036412">
    <property type="entry name" value="HAD-like_sf"/>
</dbReference>
<evidence type="ECO:0000256" key="1">
    <source>
        <dbReference type="ARBA" id="ARBA00000830"/>
    </source>
</evidence>
<dbReference type="PANTHER" id="PTHR43434">
    <property type="entry name" value="PHOSPHOGLYCOLATE PHOSPHATASE"/>
    <property type="match status" value="1"/>
</dbReference>
<dbReference type="GO" id="GO:0006281">
    <property type="term" value="P:DNA repair"/>
    <property type="evidence" value="ECO:0007669"/>
    <property type="project" value="TreeGrafter"/>
</dbReference>
<dbReference type="EC" id="3.1.3.18" evidence="4"/>
<dbReference type="GO" id="GO:0005829">
    <property type="term" value="C:cytosol"/>
    <property type="evidence" value="ECO:0007669"/>
    <property type="project" value="TreeGrafter"/>
</dbReference>
<organism evidence="5 6">
    <name type="scientific">Desulfuromonas acetoxidans (strain DSM 684 / 11070)</name>
    <dbReference type="NCBI Taxonomy" id="281689"/>
    <lineage>
        <taxon>Bacteria</taxon>
        <taxon>Pseudomonadati</taxon>
        <taxon>Thermodesulfobacteriota</taxon>
        <taxon>Desulfuromonadia</taxon>
        <taxon>Desulfuromonadales</taxon>
        <taxon>Desulfuromonadaceae</taxon>
        <taxon>Desulfuromonas</taxon>
    </lineage>
</organism>
<protein>
    <recommendedName>
        <fullName evidence="4">phosphoglycolate phosphatase</fullName>
        <ecNumber evidence="4">3.1.3.18</ecNumber>
    </recommendedName>
</protein>
<evidence type="ECO:0000256" key="3">
    <source>
        <dbReference type="ARBA" id="ARBA00006171"/>
    </source>
</evidence>
<dbReference type="SUPFAM" id="SSF56784">
    <property type="entry name" value="HAD-like"/>
    <property type="match status" value="1"/>
</dbReference>
<comment type="catalytic activity">
    <reaction evidence="1">
        <text>2-phosphoglycolate + H2O = glycolate + phosphate</text>
        <dbReference type="Rhea" id="RHEA:14369"/>
        <dbReference type="ChEBI" id="CHEBI:15377"/>
        <dbReference type="ChEBI" id="CHEBI:29805"/>
        <dbReference type="ChEBI" id="CHEBI:43474"/>
        <dbReference type="ChEBI" id="CHEBI:58033"/>
        <dbReference type="EC" id="3.1.3.18"/>
    </reaction>
</comment>
<comment type="pathway">
    <text evidence="2">Organic acid metabolism; glycolate biosynthesis; glycolate from 2-phosphoglycolate: step 1/1.</text>
</comment>
<gene>
    <name evidence="5" type="ORF">Dace_2757</name>
</gene>
<dbReference type="Pfam" id="PF00702">
    <property type="entry name" value="Hydrolase"/>
    <property type="match status" value="1"/>
</dbReference>
<dbReference type="AlphaFoldDB" id="Q1K1X7"/>
<reference evidence="5" key="2">
    <citation type="submission" date="2006-05" db="EMBL/GenBank/DDBJ databases">
        <title>Sequencing of the draft genome and assembly of Desulfuromonas acetoxidans DSM 684.</title>
        <authorList>
            <consortium name="US DOE Joint Genome Institute (JGI-PGF)"/>
            <person name="Copeland A."/>
            <person name="Lucas S."/>
            <person name="Lapidus A."/>
            <person name="Barry K."/>
            <person name="Detter J.C."/>
            <person name="Glavina del Rio T."/>
            <person name="Hammon N."/>
            <person name="Israni S."/>
            <person name="Dalin E."/>
            <person name="Tice H."/>
            <person name="Bruce D."/>
            <person name="Pitluck S."/>
            <person name="Richardson P."/>
        </authorList>
    </citation>
    <scope>NUCLEOTIDE SEQUENCE [LARGE SCALE GENOMIC DNA]</scope>
    <source>
        <strain evidence="5">DSM 684</strain>
    </source>
</reference>
<comment type="similarity">
    <text evidence="3">Belongs to the HAD-like hydrolase superfamily. CbbY/CbbZ/Gph/YieH family.</text>
</comment>
<dbReference type="RefSeq" id="WP_005998746.1">
    <property type="nucleotide sequence ID" value="NZ_AAEW02000004.1"/>
</dbReference>
<dbReference type="Proteomes" id="UP000005695">
    <property type="component" value="Unassembled WGS sequence"/>
</dbReference>
<keyword evidence="6" id="KW-1185">Reference proteome</keyword>
<dbReference type="InterPro" id="IPR023214">
    <property type="entry name" value="HAD_sf"/>
</dbReference>
<comment type="caution">
    <text evidence="5">The sequence shown here is derived from an EMBL/GenBank/DDBJ whole genome shotgun (WGS) entry which is preliminary data.</text>
</comment>
<evidence type="ECO:0000313" key="5">
    <source>
        <dbReference type="EMBL" id="EAT16662.1"/>
    </source>
</evidence>
<accession>Q1K1X7</accession>
<dbReference type="EMBL" id="AAEW02000004">
    <property type="protein sequence ID" value="EAT16662.1"/>
    <property type="molecule type" value="Genomic_DNA"/>
</dbReference>
<evidence type="ECO:0000256" key="2">
    <source>
        <dbReference type="ARBA" id="ARBA00004818"/>
    </source>
</evidence>
<proteinExistence type="inferred from homology"/>
<sequence length="245" mass="28091">MTAKTIPQEITTVLFDLDGTLINVDMHKFVPAYLEHLASCIDPQMPPRPFIDQMIRRTIELLDSDDGRQTNEQFYWQVIEQDLGIPAQQFRDGLDHFFRYNMELLSPLVQPLPLAAKLIQRCREKGLELVLATNPVFPRALVEARLNWGGMKTEDFSLITSFENSRYCKPNPHYFEDILAQLTCSAEQCLMVGNDTEHDLSASHLGMTTFLVDTWLIDRSPQFVADFRGSHLDLFRFLGQLPALS</sequence>
<dbReference type="SFLD" id="SFLDG01129">
    <property type="entry name" value="C1.5:_HAD__Beta-PGM__Phosphata"/>
    <property type="match status" value="1"/>
</dbReference>
<name>Q1K1X7_DESA6</name>
<dbReference type="GO" id="GO:0008967">
    <property type="term" value="F:phosphoglycolate phosphatase activity"/>
    <property type="evidence" value="ECO:0007669"/>
    <property type="project" value="UniProtKB-EC"/>
</dbReference>